<reference evidence="1" key="1">
    <citation type="submission" date="2021-05" db="EMBL/GenBank/DDBJ databases">
        <authorList>
            <person name="Pan Q."/>
            <person name="Jouanno E."/>
            <person name="Zahm M."/>
            <person name="Klopp C."/>
            <person name="Cabau C."/>
            <person name="Louis A."/>
            <person name="Berthelot C."/>
            <person name="Parey E."/>
            <person name="Roest Crollius H."/>
            <person name="Montfort J."/>
            <person name="Robinson-Rechavi M."/>
            <person name="Bouchez O."/>
            <person name="Lampietro C."/>
            <person name="Lopez Roques C."/>
            <person name="Donnadieu C."/>
            <person name="Postlethwait J."/>
            <person name="Bobe J."/>
            <person name="Dillon D."/>
            <person name="Chandos A."/>
            <person name="von Hippel F."/>
            <person name="Guiguen Y."/>
        </authorList>
    </citation>
    <scope>NUCLEOTIDE SEQUENCE</scope>
    <source>
        <strain evidence="1">YG-Jan2019</strain>
    </source>
</reference>
<comment type="caution">
    <text evidence="1">The sequence shown here is derived from an EMBL/GenBank/DDBJ whole genome shotgun (WGS) entry which is preliminary data.</text>
</comment>
<proteinExistence type="predicted"/>
<dbReference type="EMBL" id="CM055729">
    <property type="protein sequence ID" value="KAJ8015497.1"/>
    <property type="molecule type" value="Genomic_DNA"/>
</dbReference>
<evidence type="ECO:0000313" key="1">
    <source>
        <dbReference type="EMBL" id="KAJ8015497.1"/>
    </source>
</evidence>
<sequence>MGFTRHTSTSHSQQDGVVINCQSLRLRTPLGIHFKSAWRFCRFGLELAWQTGRVMVQLRFQASTSGWQHLVPEIETLCLLMCSCDIFINPFALTRPDNQRCLVTSPPSTP</sequence>
<protein>
    <submittedName>
        <fullName evidence="1">Uncharacterized protein</fullName>
    </submittedName>
</protein>
<organism evidence="1 2">
    <name type="scientific">Dallia pectoralis</name>
    <name type="common">Alaska blackfish</name>
    <dbReference type="NCBI Taxonomy" id="75939"/>
    <lineage>
        <taxon>Eukaryota</taxon>
        <taxon>Metazoa</taxon>
        <taxon>Chordata</taxon>
        <taxon>Craniata</taxon>
        <taxon>Vertebrata</taxon>
        <taxon>Euteleostomi</taxon>
        <taxon>Actinopterygii</taxon>
        <taxon>Neopterygii</taxon>
        <taxon>Teleostei</taxon>
        <taxon>Protacanthopterygii</taxon>
        <taxon>Esociformes</taxon>
        <taxon>Umbridae</taxon>
        <taxon>Dallia</taxon>
    </lineage>
</organism>
<keyword evidence="2" id="KW-1185">Reference proteome</keyword>
<name>A0ACC2HHR6_DALPE</name>
<gene>
    <name evidence="1" type="ORF">DPEC_G00026750</name>
</gene>
<accession>A0ACC2HHR6</accession>
<evidence type="ECO:0000313" key="2">
    <source>
        <dbReference type="Proteomes" id="UP001157502"/>
    </source>
</evidence>
<dbReference type="Proteomes" id="UP001157502">
    <property type="component" value="Chromosome 2"/>
</dbReference>